<evidence type="ECO:0000256" key="6">
    <source>
        <dbReference type="ARBA" id="ARBA00022853"/>
    </source>
</evidence>
<dbReference type="Pfam" id="PF17772">
    <property type="entry name" value="zf-MYST"/>
    <property type="match status" value="1"/>
</dbReference>
<evidence type="ECO:0000256" key="18">
    <source>
        <dbReference type="PIRSR" id="PIRSR602717-51"/>
    </source>
</evidence>
<feature type="domain" description="MYST-type HAT" evidence="21">
    <location>
        <begin position="175"/>
        <end position="451"/>
    </location>
</feature>
<sequence>MSELYSPASPPYTLPTPTSNGFINSNNIYVGCQLYVDIKKDGQGEREYHKAQVLTIREANRSYRNNIISNDENNNDDLQHEYYVHYLEYNKRLDEWVTRDKIDWSRPIEPPTAAPLVSNGATPPPCTMASPYLGSPLSIGSVTPSPSPVPHMTREQELEKLRHHGAMTNSQSNIVKVKNIEKIQIGRYIVSPWYFSPYPEEFCDEPMIYICEYCLSYFAKERQLRRHLKKCKLLHPPGNEIYRDYEPNISFFEVDGHHQKTYCRNLCLLSKLFLDHKTLYYDVDPFLFYVLCVRDKKGCHIVGHFSKEKDSQEGHNLACILTLPQYQRQGYGRLLISFSYELSKVEGKIGTPEKPLSDLGLLSYRSYWSETIIDLLLEMHSNKEEISIHDISETTKIDPKDILQTLQSLGALKPYRAQQIIFLSDSVLAAHKRAKKKNLVSIDEALLHWTPPRFTQSQLKYAY</sequence>
<keyword evidence="11" id="KW-0234">DNA repair</keyword>
<evidence type="ECO:0000313" key="22">
    <source>
        <dbReference type="EMBL" id="CAG8637877.1"/>
    </source>
</evidence>
<evidence type="ECO:0000256" key="17">
    <source>
        <dbReference type="ARBA" id="ARBA00048940"/>
    </source>
</evidence>
<evidence type="ECO:0000259" key="20">
    <source>
        <dbReference type="PROSITE" id="PS50157"/>
    </source>
</evidence>
<dbReference type="SUPFAM" id="SSF55729">
    <property type="entry name" value="Acyl-CoA N-acyltransferases (Nat)"/>
    <property type="match status" value="1"/>
</dbReference>
<dbReference type="InterPro" id="IPR025995">
    <property type="entry name" value="Tudor-knot"/>
</dbReference>
<dbReference type="GO" id="GO:0000785">
    <property type="term" value="C:chromatin"/>
    <property type="evidence" value="ECO:0007669"/>
    <property type="project" value="TreeGrafter"/>
</dbReference>
<evidence type="ECO:0000256" key="7">
    <source>
        <dbReference type="ARBA" id="ARBA00022990"/>
    </source>
</evidence>
<keyword evidence="9" id="KW-0010">Activator</keyword>
<evidence type="ECO:0000256" key="1">
    <source>
        <dbReference type="ARBA" id="ARBA00004123"/>
    </source>
</evidence>
<proteinExistence type="inferred from homology"/>
<evidence type="ECO:0000256" key="8">
    <source>
        <dbReference type="ARBA" id="ARBA00023015"/>
    </source>
</evidence>
<dbReference type="Gene3D" id="3.40.630.30">
    <property type="match status" value="1"/>
</dbReference>
<dbReference type="FunFam" id="3.40.630.30:FF:000002">
    <property type="entry name" value="Histone acetyltransferase"/>
    <property type="match status" value="1"/>
</dbReference>
<comment type="catalytic activity">
    <reaction evidence="17">
        <text>L-lysyl-[histone] + acetyl-CoA = N(6)-acetyl-L-lysyl-[histone] + CoA + H(+)</text>
        <dbReference type="Rhea" id="RHEA:21992"/>
        <dbReference type="Rhea" id="RHEA-COMP:9845"/>
        <dbReference type="Rhea" id="RHEA-COMP:11338"/>
        <dbReference type="ChEBI" id="CHEBI:15378"/>
        <dbReference type="ChEBI" id="CHEBI:29969"/>
        <dbReference type="ChEBI" id="CHEBI:57287"/>
        <dbReference type="ChEBI" id="CHEBI:57288"/>
        <dbReference type="ChEBI" id="CHEBI:61930"/>
        <dbReference type="EC" id="2.3.1.48"/>
    </reaction>
    <physiologicalReaction direction="left-to-right" evidence="17">
        <dbReference type="Rhea" id="RHEA:21993"/>
    </physiologicalReaction>
</comment>
<keyword evidence="8" id="KW-0805">Transcription regulation</keyword>
<comment type="catalytic activity">
    <reaction evidence="15">
        <text>(2E)-butenoyl-CoA + L-lysyl-[protein] = N(6)-(2E)-butenoyl-L-lysyl-[protein] + CoA + H(+)</text>
        <dbReference type="Rhea" id="RHEA:53908"/>
        <dbReference type="Rhea" id="RHEA-COMP:9752"/>
        <dbReference type="Rhea" id="RHEA-COMP:13707"/>
        <dbReference type="ChEBI" id="CHEBI:15378"/>
        <dbReference type="ChEBI" id="CHEBI:29969"/>
        <dbReference type="ChEBI" id="CHEBI:57287"/>
        <dbReference type="ChEBI" id="CHEBI:57332"/>
        <dbReference type="ChEBI" id="CHEBI:137954"/>
    </reaction>
    <physiologicalReaction direction="left-to-right" evidence="15">
        <dbReference type="Rhea" id="RHEA:53909"/>
    </physiologicalReaction>
</comment>
<keyword evidence="23" id="KW-1185">Reference proteome</keyword>
<evidence type="ECO:0000256" key="2">
    <source>
        <dbReference type="ARBA" id="ARBA00010107"/>
    </source>
</evidence>
<dbReference type="InterPro" id="IPR013087">
    <property type="entry name" value="Znf_C2H2_type"/>
</dbReference>
<evidence type="ECO:0000313" key="23">
    <source>
        <dbReference type="Proteomes" id="UP000789508"/>
    </source>
</evidence>
<dbReference type="OrthoDB" id="787137at2759"/>
<keyword evidence="19" id="KW-0863">Zinc-finger</keyword>
<dbReference type="GO" id="GO:0006357">
    <property type="term" value="P:regulation of transcription by RNA polymerase II"/>
    <property type="evidence" value="ECO:0007669"/>
    <property type="project" value="TreeGrafter"/>
</dbReference>
<feature type="active site" description="Proton donor/acceptor" evidence="18">
    <location>
        <position position="353"/>
    </location>
</feature>
<dbReference type="PROSITE" id="PS50157">
    <property type="entry name" value="ZINC_FINGER_C2H2_2"/>
    <property type="match status" value="1"/>
</dbReference>
<comment type="similarity">
    <text evidence="2">Belongs to the MYST (SAS/MOZ) family.</text>
</comment>
<keyword evidence="19" id="KW-0479">Metal-binding</keyword>
<dbReference type="CDD" id="cd04301">
    <property type="entry name" value="NAT_SF"/>
    <property type="match status" value="1"/>
</dbReference>
<accession>A0A9N9DF63</accession>
<comment type="catalytic activity">
    <reaction evidence="16">
        <text>L-lysyl-[protein] + acetyl-CoA = N(6)-acetyl-L-lysyl-[protein] + CoA + H(+)</text>
        <dbReference type="Rhea" id="RHEA:45948"/>
        <dbReference type="Rhea" id="RHEA-COMP:9752"/>
        <dbReference type="Rhea" id="RHEA-COMP:10731"/>
        <dbReference type="ChEBI" id="CHEBI:15378"/>
        <dbReference type="ChEBI" id="CHEBI:29969"/>
        <dbReference type="ChEBI" id="CHEBI:57287"/>
        <dbReference type="ChEBI" id="CHEBI:57288"/>
        <dbReference type="ChEBI" id="CHEBI:61930"/>
    </reaction>
    <physiologicalReaction direction="left-to-right" evidence="16">
        <dbReference type="Rhea" id="RHEA:45949"/>
    </physiologicalReaction>
</comment>
<dbReference type="InterPro" id="IPR016197">
    <property type="entry name" value="Chromo-like_dom_sf"/>
</dbReference>
<keyword evidence="4" id="KW-0808">Transferase</keyword>
<protein>
    <recommendedName>
        <fullName evidence="3">histone acetyltransferase</fullName>
        <ecNumber evidence="3">2.3.1.48</ecNumber>
    </recommendedName>
</protein>
<dbReference type="GO" id="GO:0006281">
    <property type="term" value="P:DNA repair"/>
    <property type="evidence" value="ECO:0007669"/>
    <property type="project" value="UniProtKB-KW"/>
</dbReference>
<dbReference type="AlphaFoldDB" id="A0A9N9DF63"/>
<dbReference type="GO" id="GO:0003682">
    <property type="term" value="F:chromatin binding"/>
    <property type="evidence" value="ECO:0007669"/>
    <property type="project" value="TreeGrafter"/>
</dbReference>
<dbReference type="EC" id="2.3.1.48" evidence="3"/>
<keyword evidence="5" id="KW-0227">DNA damage</keyword>
<dbReference type="PANTHER" id="PTHR10615">
    <property type="entry name" value="HISTONE ACETYLTRANSFERASE"/>
    <property type="match status" value="1"/>
</dbReference>
<dbReference type="Gene3D" id="2.30.30.140">
    <property type="match status" value="1"/>
</dbReference>
<evidence type="ECO:0000259" key="21">
    <source>
        <dbReference type="PROSITE" id="PS51726"/>
    </source>
</evidence>
<keyword evidence="6" id="KW-0156">Chromatin regulator</keyword>
<keyword evidence="12" id="KW-0539">Nucleus</keyword>
<evidence type="ECO:0000256" key="11">
    <source>
        <dbReference type="ARBA" id="ARBA00023204"/>
    </source>
</evidence>
<dbReference type="GO" id="GO:0008270">
    <property type="term" value="F:zinc ion binding"/>
    <property type="evidence" value="ECO:0007669"/>
    <property type="project" value="UniProtKB-KW"/>
</dbReference>
<dbReference type="Gene3D" id="3.30.60.60">
    <property type="entry name" value="N-acetyl transferase-like"/>
    <property type="match status" value="1"/>
</dbReference>
<dbReference type="Pfam" id="PF01853">
    <property type="entry name" value="MOZ_SAS"/>
    <property type="match status" value="1"/>
</dbReference>
<gene>
    <name evidence="22" type="ORF">ALEPTO_LOCUS9606</name>
</gene>
<evidence type="ECO:0000256" key="19">
    <source>
        <dbReference type="PROSITE-ProRule" id="PRU00042"/>
    </source>
</evidence>
<dbReference type="InterPro" id="IPR036388">
    <property type="entry name" value="WH-like_DNA-bd_sf"/>
</dbReference>
<dbReference type="GO" id="GO:0003712">
    <property type="term" value="F:transcription coregulator activity"/>
    <property type="evidence" value="ECO:0007669"/>
    <property type="project" value="TreeGrafter"/>
</dbReference>
<evidence type="ECO:0000256" key="10">
    <source>
        <dbReference type="ARBA" id="ARBA00023163"/>
    </source>
</evidence>
<dbReference type="PANTHER" id="PTHR10615:SF218">
    <property type="entry name" value="HISTONE ACETYLTRANSFERASE ESA1"/>
    <property type="match status" value="1"/>
</dbReference>
<dbReference type="InterPro" id="IPR016181">
    <property type="entry name" value="Acyl_CoA_acyltransferase"/>
</dbReference>
<dbReference type="EMBL" id="CAJVPS010007777">
    <property type="protein sequence ID" value="CAG8637877.1"/>
    <property type="molecule type" value="Genomic_DNA"/>
</dbReference>
<comment type="caution">
    <text evidence="22">The sequence shown here is derived from an EMBL/GenBank/DDBJ whole genome shotgun (WGS) entry which is preliminary data.</text>
</comment>
<evidence type="ECO:0000256" key="15">
    <source>
        <dbReference type="ARBA" id="ARBA00047752"/>
    </source>
</evidence>
<evidence type="ECO:0000256" key="16">
    <source>
        <dbReference type="ARBA" id="ARBA00047787"/>
    </source>
</evidence>
<comment type="subcellular location">
    <subcellularLocation>
        <location evidence="1">Nucleus</location>
    </subcellularLocation>
</comment>
<evidence type="ECO:0000256" key="4">
    <source>
        <dbReference type="ARBA" id="ARBA00022679"/>
    </source>
</evidence>
<dbReference type="InterPro" id="IPR002717">
    <property type="entry name" value="HAT_MYST-type"/>
</dbReference>
<keyword evidence="7" id="KW-0007">Acetylation</keyword>
<evidence type="ECO:0000256" key="9">
    <source>
        <dbReference type="ARBA" id="ARBA00023159"/>
    </source>
</evidence>
<dbReference type="FunFam" id="1.10.10.10:FF:000022">
    <property type="entry name" value="Histone acetyltransferase"/>
    <property type="match status" value="1"/>
</dbReference>
<dbReference type="Proteomes" id="UP000789508">
    <property type="component" value="Unassembled WGS sequence"/>
</dbReference>
<evidence type="ECO:0000256" key="3">
    <source>
        <dbReference type="ARBA" id="ARBA00013184"/>
    </source>
</evidence>
<dbReference type="PROSITE" id="PS51726">
    <property type="entry name" value="MYST_HAT"/>
    <property type="match status" value="1"/>
</dbReference>
<keyword evidence="19" id="KW-0862">Zinc</keyword>
<evidence type="ECO:0000256" key="14">
    <source>
        <dbReference type="ARBA" id="ARBA00047557"/>
    </source>
</evidence>
<reference evidence="22" key="1">
    <citation type="submission" date="2021-06" db="EMBL/GenBank/DDBJ databases">
        <authorList>
            <person name="Kallberg Y."/>
            <person name="Tangrot J."/>
            <person name="Rosling A."/>
        </authorList>
    </citation>
    <scope>NUCLEOTIDE SEQUENCE</scope>
    <source>
        <strain evidence="22">FL130A</strain>
    </source>
</reference>
<comment type="function">
    <text evidence="13">Catalytic component of the NuA4 histone acetyltransferase (HAT) complex which is involved in epigenetic transcriptional activation of selected genes principally by acetylation of nucleosomal histones H4, H3, H2B, H2A and H2A variant H2A.Z. Acetylates histone H4 to form H4K5ac, H4K8ac, H4K12ac and H4K16ac, histone H3 to form H3K14ac, and histone H2A to form H2AK4ac and H2AK7ac. The NuA4 complex is involved in the DNA damage response and is required for chromosome segregation. The NuA4 complex plays a direct role in repair of DNA double-strand breaks (DSBs) through homologous recombination. Recruitment to promoters depends on H3K4me. Also acetylates non-histone proteins. In addition to protein acetyltransferase, can use different acyl-CoA substrates, such as 2-hydroxyisobutanoyl-CoA (2-hydroxyisobutyryl-CoA) or (2E)-butenoyl-CoA (crotonyl-CoA), and is able to mediate protein 2-hydroxyisobutyrylation and crotonylation, respectively.</text>
</comment>
<feature type="domain" description="C2H2-type" evidence="20">
    <location>
        <begin position="209"/>
        <end position="240"/>
    </location>
</feature>
<evidence type="ECO:0000256" key="13">
    <source>
        <dbReference type="ARBA" id="ARBA00045805"/>
    </source>
</evidence>
<comment type="catalytic activity">
    <reaction evidence="14">
        <text>2-hydroxyisobutanoyl-CoA + L-lysyl-[protein] = N(6)-(2-hydroxyisobutanoyl)-L-lysyl-[protein] + CoA + H(+)</text>
        <dbReference type="Rhea" id="RHEA:24180"/>
        <dbReference type="Rhea" id="RHEA-COMP:9752"/>
        <dbReference type="Rhea" id="RHEA-COMP:15921"/>
        <dbReference type="ChEBI" id="CHEBI:15378"/>
        <dbReference type="ChEBI" id="CHEBI:29969"/>
        <dbReference type="ChEBI" id="CHEBI:57287"/>
        <dbReference type="ChEBI" id="CHEBI:131780"/>
        <dbReference type="ChEBI" id="CHEBI:144968"/>
    </reaction>
    <physiologicalReaction direction="left-to-right" evidence="14">
        <dbReference type="Rhea" id="RHEA:24181"/>
    </physiologicalReaction>
</comment>
<dbReference type="InterPro" id="IPR050603">
    <property type="entry name" value="MYST_HAT"/>
</dbReference>
<evidence type="ECO:0000256" key="12">
    <source>
        <dbReference type="ARBA" id="ARBA00023242"/>
    </source>
</evidence>
<keyword evidence="10" id="KW-0804">Transcription</keyword>
<dbReference type="Gene3D" id="1.10.10.10">
    <property type="entry name" value="Winged helix-like DNA-binding domain superfamily/Winged helix DNA-binding domain"/>
    <property type="match status" value="1"/>
</dbReference>
<evidence type="ECO:0000256" key="5">
    <source>
        <dbReference type="ARBA" id="ARBA00022763"/>
    </source>
</evidence>
<dbReference type="GO" id="GO:0004402">
    <property type="term" value="F:histone acetyltransferase activity"/>
    <property type="evidence" value="ECO:0007669"/>
    <property type="project" value="InterPro"/>
</dbReference>
<organism evidence="22 23">
    <name type="scientific">Ambispora leptoticha</name>
    <dbReference type="NCBI Taxonomy" id="144679"/>
    <lineage>
        <taxon>Eukaryota</taxon>
        <taxon>Fungi</taxon>
        <taxon>Fungi incertae sedis</taxon>
        <taxon>Mucoromycota</taxon>
        <taxon>Glomeromycotina</taxon>
        <taxon>Glomeromycetes</taxon>
        <taxon>Archaeosporales</taxon>
        <taxon>Ambisporaceae</taxon>
        <taxon>Ambispora</taxon>
    </lineage>
</organism>
<dbReference type="InterPro" id="IPR040706">
    <property type="entry name" value="Zf-MYST"/>
</dbReference>
<dbReference type="GO" id="GO:0005634">
    <property type="term" value="C:nucleus"/>
    <property type="evidence" value="ECO:0007669"/>
    <property type="project" value="UniProtKB-SubCell"/>
</dbReference>
<dbReference type="Pfam" id="PF11717">
    <property type="entry name" value="Tudor-knot"/>
    <property type="match status" value="1"/>
</dbReference>
<dbReference type="SUPFAM" id="SSF54160">
    <property type="entry name" value="Chromo domain-like"/>
    <property type="match status" value="1"/>
</dbReference>
<name>A0A9N9DF63_9GLOM</name>
<dbReference type="FunFam" id="3.30.60.60:FF:000001">
    <property type="entry name" value="Histone acetyltransferase"/>
    <property type="match status" value="1"/>
</dbReference>